<proteinExistence type="predicted"/>
<sequence length="264" mass="30311">MAQLFINQAKQYHLSRPNYPEQLFRFIASKTPCHDLVWDVGTGTGQAAIPLAKIFKKVVATDTSPNQLEFAAKIPNVRYECTPSKISMTELEQKIAAKSSIDLVTIAQALHWFDFESFYQQVKYVLKKPNGVVAAWCYAVPHVNNSVDSVFQKFYTVDSKPFWESQRRFVDEEFRTIDFPFEVLDGLEDTGPIQFKAESIMDLQGFFTYIRSWSAYQTAKEKGIELLKDDLVKDFARAWEEDGKSEKIVTYPVYLRIGKVGNLD</sequence>
<accession>A0ACC0C8E9</accession>
<organism evidence="1 2">
    <name type="scientific">Catharanthus roseus</name>
    <name type="common">Madagascar periwinkle</name>
    <name type="synonym">Vinca rosea</name>
    <dbReference type="NCBI Taxonomy" id="4058"/>
    <lineage>
        <taxon>Eukaryota</taxon>
        <taxon>Viridiplantae</taxon>
        <taxon>Streptophyta</taxon>
        <taxon>Embryophyta</taxon>
        <taxon>Tracheophyta</taxon>
        <taxon>Spermatophyta</taxon>
        <taxon>Magnoliopsida</taxon>
        <taxon>eudicotyledons</taxon>
        <taxon>Gunneridae</taxon>
        <taxon>Pentapetalae</taxon>
        <taxon>asterids</taxon>
        <taxon>lamiids</taxon>
        <taxon>Gentianales</taxon>
        <taxon>Apocynaceae</taxon>
        <taxon>Rauvolfioideae</taxon>
        <taxon>Vinceae</taxon>
        <taxon>Catharanthinae</taxon>
        <taxon>Catharanthus</taxon>
    </lineage>
</organism>
<name>A0ACC0C8E9_CATRO</name>
<keyword evidence="2" id="KW-1185">Reference proteome</keyword>
<evidence type="ECO:0000313" key="1">
    <source>
        <dbReference type="EMBL" id="KAI5681201.1"/>
    </source>
</evidence>
<protein>
    <submittedName>
        <fullName evidence="1">Uncharacterized protein</fullName>
    </submittedName>
</protein>
<gene>
    <name evidence="1" type="ORF">M9H77_02428</name>
</gene>
<comment type="caution">
    <text evidence="1">The sequence shown here is derived from an EMBL/GenBank/DDBJ whole genome shotgun (WGS) entry which is preliminary data.</text>
</comment>
<dbReference type="EMBL" id="CM044701">
    <property type="protein sequence ID" value="KAI5681201.1"/>
    <property type="molecule type" value="Genomic_DNA"/>
</dbReference>
<dbReference type="Proteomes" id="UP001060085">
    <property type="component" value="Linkage Group LG01"/>
</dbReference>
<evidence type="ECO:0000313" key="2">
    <source>
        <dbReference type="Proteomes" id="UP001060085"/>
    </source>
</evidence>
<reference evidence="2" key="1">
    <citation type="journal article" date="2023" name="Nat. Plants">
        <title>Single-cell RNA sequencing provides a high-resolution roadmap for understanding the multicellular compartmentation of specialized metabolism.</title>
        <authorList>
            <person name="Sun S."/>
            <person name="Shen X."/>
            <person name="Li Y."/>
            <person name="Li Y."/>
            <person name="Wang S."/>
            <person name="Li R."/>
            <person name="Zhang H."/>
            <person name="Shen G."/>
            <person name="Guo B."/>
            <person name="Wei J."/>
            <person name="Xu J."/>
            <person name="St-Pierre B."/>
            <person name="Chen S."/>
            <person name="Sun C."/>
        </authorList>
    </citation>
    <scope>NUCLEOTIDE SEQUENCE [LARGE SCALE GENOMIC DNA]</scope>
</reference>